<proteinExistence type="predicted"/>
<comment type="caution">
    <text evidence="1">The sequence shown here is derived from an EMBL/GenBank/DDBJ whole genome shotgun (WGS) entry which is preliminary data.</text>
</comment>
<dbReference type="EMBL" id="VOSB01000016">
    <property type="protein sequence ID" value="TXE16752.1"/>
    <property type="molecule type" value="Genomic_DNA"/>
</dbReference>
<dbReference type="STRING" id="1123037.GCA_000425305_02378"/>
<gene>
    <name evidence="1" type="ORF">ES692_11890</name>
</gene>
<keyword evidence="2" id="KW-1185">Reference proteome</keyword>
<name>A0A5C7BER8_9FLAO</name>
<organism evidence="1 2">
    <name type="scientific">Psychroserpens burtonensis</name>
    <dbReference type="NCBI Taxonomy" id="49278"/>
    <lineage>
        <taxon>Bacteria</taxon>
        <taxon>Pseudomonadati</taxon>
        <taxon>Bacteroidota</taxon>
        <taxon>Flavobacteriia</taxon>
        <taxon>Flavobacteriales</taxon>
        <taxon>Flavobacteriaceae</taxon>
        <taxon>Psychroserpens</taxon>
    </lineage>
</organism>
<dbReference type="OrthoDB" id="980645at2"/>
<accession>A0A5C7BER8</accession>
<sequence length="100" mass="11708">MYTYYELDPIGFIENLCVNQDKPELQCNGKCYLKSVAQSQNKTQNNPESAIDFEKLLLYVSHAKDYDTSITRLEKEKDPIIYQNNYSFNTSDDCFHPPRI</sequence>
<evidence type="ECO:0000313" key="1">
    <source>
        <dbReference type="EMBL" id="TXE16752.1"/>
    </source>
</evidence>
<reference evidence="1 2" key="1">
    <citation type="submission" date="2019-08" db="EMBL/GenBank/DDBJ databases">
        <title>Genome of Psychroserpens burtonensis ACAM 167.</title>
        <authorList>
            <person name="Bowman J.P."/>
        </authorList>
    </citation>
    <scope>NUCLEOTIDE SEQUENCE [LARGE SCALE GENOMIC DNA]</scope>
    <source>
        <strain evidence="1 2">ACAM 167</strain>
    </source>
</reference>
<evidence type="ECO:0000313" key="2">
    <source>
        <dbReference type="Proteomes" id="UP000321938"/>
    </source>
</evidence>
<dbReference type="Proteomes" id="UP000321938">
    <property type="component" value="Unassembled WGS sequence"/>
</dbReference>
<protein>
    <submittedName>
        <fullName evidence="1">Uncharacterized protein</fullName>
    </submittedName>
</protein>
<dbReference type="AlphaFoldDB" id="A0A5C7BER8"/>